<organism evidence="3 5">
    <name type="scientific">Chryseobacterium indoltheticum</name>
    <dbReference type="NCBI Taxonomy" id="254"/>
    <lineage>
        <taxon>Bacteria</taxon>
        <taxon>Pseudomonadati</taxon>
        <taxon>Bacteroidota</taxon>
        <taxon>Flavobacteriia</taxon>
        <taxon>Flavobacteriales</taxon>
        <taxon>Weeksellaceae</taxon>
        <taxon>Chryseobacterium group</taxon>
        <taxon>Chryseobacterium</taxon>
    </lineage>
</organism>
<gene>
    <name evidence="3" type="ORF">NCTC13560_02337</name>
    <name evidence="2" type="ORF">SAMN05421682_110157</name>
</gene>
<evidence type="ECO:0000313" key="5">
    <source>
        <dbReference type="Proteomes" id="UP000255231"/>
    </source>
</evidence>
<feature type="compositionally biased region" description="Basic and acidic residues" evidence="1">
    <location>
        <begin position="208"/>
        <end position="232"/>
    </location>
</feature>
<evidence type="ECO:0000313" key="4">
    <source>
        <dbReference type="Proteomes" id="UP000185725"/>
    </source>
</evidence>
<dbReference type="RefSeq" id="WP_076561666.1">
    <property type="nucleotide sequence ID" value="NZ_CP033929.1"/>
</dbReference>
<reference evidence="3 5" key="2">
    <citation type="submission" date="2018-06" db="EMBL/GenBank/DDBJ databases">
        <authorList>
            <consortium name="Pathogen Informatics"/>
            <person name="Doyle S."/>
        </authorList>
    </citation>
    <scope>NUCLEOTIDE SEQUENCE [LARGE SCALE GENOMIC DNA]</scope>
    <source>
        <strain evidence="3 5">NCTC13560</strain>
    </source>
</reference>
<keyword evidence="4" id="KW-1185">Reference proteome</keyword>
<dbReference type="Proteomes" id="UP000185725">
    <property type="component" value="Unassembled WGS sequence"/>
</dbReference>
<accession>A0A381FC52</accession>
<dbReference type="EMBL" id="FTMF01000010">
    <property type="protein sequence ID" value="SIQ96027.1"/>
    <property type="molecule type" value="Genomic_DNA"/>
</dbReference>
<evidence type="ECO:0000313" key="3">
    <source>
        <dbReference type="EMBL" id="SUX44054.1"/>
    </source>
</evidence>
<reference evidence="2 4" key="1">
    <citation type="submission" date="2017-01" db="EMBL/GenBank/DDBJ databases">
        <authorList>
            <person name="Varghese N."/>
            <person name="Submissions S."/>
        </authorList>
    </citation>
    <scope>NUCLEOTIDE SEQUENCE [LARGE SCALE GENOMIC DNA]</scope>
    <source>
        <strain evidence="2 4">ATCC 27950</strain>
    </source>
</reference>
<evidence type="ECO:0000256" key="1">
    <source>
        <dbReference type="SAM" id="MobiDB-lite"/>
    </source>
</evidence>
<dbReference type="AlphaFoldDB" id="A0A381FC52"/>
<protein>
    <submittedName>
        <fullName evidence="3">Uncharacterized protein</fullName>
    </submittedName>
</protein>
<feature type="region of interest" description="Disordered" evidence="1">
    <location>
        <begin position="189"/>
        <end position="238"/>
    </location>
</feature>
<dbReference type="OrthoDB" id="1270335at2"/>
<dbReference type="GeneID" id="303673757"/>
<sequence>MNTDILPTQELKEFGIINNDNSFTQKLSAEEIQKFLQGYTIVADNNKKRATFQLVDNNNRLKVIFLERDRGISQILDASKRSIEYSTVAEVSDSGDEMNFRKKAFVFDLEHNKVVEFDLIKNSRELTAIIADKKDVEQISRYKNELEKLRSFLQDKMERYPEIAKDISRDLSVVSKEINTVDGIIRRTNDPLNTSKQNQSGIELNVNDPDRYQDAQRNREEQNEYKNEDLQRSKGYGR</sequence>
<feature type="compositionally biased region" description="Polar residues" evidence="1">
    <location>
        <begin position="190"/>
        <end position="202"/>
    </location>
</feature>
<dbReference type="Proteomes" id="UP000255231">
    <property type="component" value="Unassembled WGS sequence"/>
</dbReference>
<name>A0A381FC52_9FLAO</name>
<dbReference type="EMBL" id="UFVS01000001">
    <property type="protein sequence ID" value="SUX44054.1"/>
    <property type="molecule type" value="Genomic_DNA"/>
</dbReference>
<evidence type="ECO:0000313" key="2">
    <source>
        <dbReference type="EMBL" id="SIQ96027.1"/>
    </source>
</evidence>
<dbReference type="KEGG" id="cil:EG358_08605"/>
<proteinExistence type="predicted"/>